<dbReference type="InterPro" id="IPR010663">
    <property type="entry name" value="Znf_FPG/IleRS"/>
</dbReference>
<dbReference type="Gene3D" id="1.10.8.50">
    <property type="match status" value="1"/>
</dbReference>
<dbReference type="SUPFAM" id="SSF57716">
    <property type="entry name" value="Glucocorticoid receptor-like (DNA-binding domain)"/>
    <property type="match status" value="1"/>
</dbReference>
<evidence type="ECO:0000256" key="6">
    <source>
        <dbReference type="ARBA" id="ARBA00022763"/>
    </source>
</evidence>
<evidence type="ECO:0000256" key="9">
    <source>
        <dbReference type="ARBA" id="ARBA00022833"/>
    </source>
</evidence>
<evidence type="ECO:0000256" key="5">
    <source>
        <dbReference type="ARBA" id="ARBA00022723"/>
    </source>
</evidence>
<dbReference type="PROSITE" id="PS01242">
    <property type="entry name" value="ZF_FPG_1"/>
    <property type="match status" value="1"/>
</dbReference>
<dbReference type="InterPro" id="IPR035937">
    <property type="entry name" value="FPG_N"/>
</dbReference>
<evidence type="ECO:0000256" key="10">
    <source>
        <dbReference type="ARBA" id="ARBA00023125"/>
    </source>
</evidence>
<evidence type="ECO:0008006" key="21">
    <source>
        <dbReference type="Google" id="ProtNLM"/>
    </source>
</evidence>
<dbReference type="GO" id="GO:0008270">
    <property type="term" value="F:zinc ion binding"/>
    <property type="evidence" value="ECO:0007669"/>
    <property type="project" value="UniProtKB-KW"/>
</dbReference>
<comment type="subunit">
    <text evidence="4">Monomer.</text>
</comment>
<dbReference type="SUPFAM" id="SSF81624">
    <property type="entry name" value="N-terminal domain of MutM-like DNA repair proteins"/>
    <property type="match status" value="1"/>
</dbReference>
<evidence type="ECO:0000256" key="2">
    <source>
        <dbReference type="ARBA" id="ARBA00001947"/>
    </source>
</evidence>
<comment type="cofactor">
    <cofactor evidence="2">
        <name>Zn(2+)</name>
        <dbReference type="ChEBI" id="CHEBI:29105"/>
    </cofactor>
</comment>
<dbReference type="EMBL" id="PFGB01000072">
    <property type="protein sequence ID" value="PIW34772.1"/>
    <property type="molecule type" value="Genomic_DNA"/>
</dbReference>
<name>A0A2M7H0W5_9BACT</name>
<dbReference type="Gene3D" id="3.20.190.10">
    <property type="entry name" value="MutM-like, N-terminal"/>
    <property type="match status" value="1"/>
</dbReference>
<dbReference type="AlphaFoldDB" id="A0A2M7H0W5"/>
<keyword evidence="6" id="KW-0227">DNA damage</keyword>
<evidence type="ECO:0000313" key="20">
    <source>
        <dbReference type="Proteomes" id="UP000230215"/>
    </source>
</evidence>
<dbReference type="Pfam" id="PF06831">
    <property type="entry name" value="H2TH"/>
    <property type="match status" value="1"/>
</dbReference>
<dbReference type="PANTHER" id="PTHR22993">
    <property type="entry name" value="FORMAMIDOPYRIMIDINE-DNA GLYCOSYLASE"/>
    <property type="match status" value="1"/>
</dbReference>
<keyword evidence="11" id="KW-0234">DNA repair</keyword>
<evidence type="ECO:0000259" key="18">
    <source>
        <dbReference type="PROSITE" id="PS51068"/>
    </source>
</evidence>
<dbReference type="GO" id="GO:0034039">
    <property type="term" value="F:8-oxo-7,8-dihydroguanine DNA N-glycosylase activity"/>
    <property type="evidence" value="ECO:0007669"/>
    <property type="project" value="TreeGrafter"/>
</dbReference>
<evidence type="ECO:0000256" key="4">
    <source>
        <dbReference type="ARBA" id="ARBA00011245"/>
    </source>
</evidence>
<protein>
    <recommendedName>
        <fullName evidence="21">DNA-formamidopyrimidine glycosylase</fullName>
    </recommendedName>
</protein>
<keyword evidence="9" id="KW-0862">Zinc</keyword>
<dbReference type="Proteomes" id="UP000230215">
    <property type="component" value="Unassembled WGS sequence"/>
</dbReference>
<sequence length="274" mass="31945">KKVLKRTFLNIWTDFPKMIKLPRSFEQFKKEIKGKKIQKVWRRGKNILFDLSENKTLLIHQKLTGHLLLGKWELGKGEWQAKIPGPLSEDPMNRFLHLIFWLDSGQMLALSDLRKFAKVELGEREEIVKELEKLGPEPLERSFTFEKFKGVLAKQRGKIKQVLMDQTVIAGIGNIYSDEILWMAKVHPFKEIKRLSDEEIKKIYEAMGKILPKAIELGGESISDFRRISGEKGYFDKERKVYRREGEKCSRCGTIIKKAKLVGRSAHFCPRCQK</sequence>
<accession>A0A2M7H0W5</accession>
<dbReference type="GO" id="GO:0006284">
    <property type="term" value="P:base-excision repair"/>
    <property type="evidence" value="ECO:0007669"/>
    <property type="project" value="InterPro"/>
</dbReference>
<dbReference type="GO" id="GO:0003684">
    <property type="term" value="F:damaged DNA binding"/>
    <property type="evidence" value="ECO:0007669"/>
    <property type="project" value="InterPro"/>
</dbReference>
<dbReference type="Pfam" id="PF06827">
    <property type="entry name" value="zf-FPG_IleRS"/>
    <property type="match status" value="1"/>
</dbReference>
<dbReference type="PANTHER" id="PTHR22993:SF9">
    <property type="entry name" value="FORMAMIDOPYRIMIDINE-DNA GLYCOSYLASE"/>
    <property type="match status" value="1"/>
</dbReference>
<evidence type="ECO:0000256" key="8">
    <source>
        <dbReference type="ARBA" id="ARBA00022801"/>
    </source>
</evidence>
<gene>
    <name evidence="19" type="ORF">COW25_02260</name>
</gene>
<evidence type="ECO:0000256" key="13">
    <source>
        <dbReference type="ARBA" id="ARBA00023268"/>
    </source>
</evidence>
<evidence type="ECO:0000256" key="16">
    <source>
        <dbReference type="PROSITE-ProRule" id="PRU00391"/>
    </source>
</evidence>
<evidence type="ECO:0000313" key="19">
    <source>
        <dbReference type="EMBL" id="PIW34772.1"/>
    </source>
</evidence>
<evidence type="ECO:0000256" key="1">
    <source>
        <dbReference type="ARBA" id="ARBA00001668"/>
    </source>
</evidence>
<reference evidence="20" key="1">
    <citation type="submission" date="2017-09" db="EMBL/GenBank/DDBJ databases">
        <title>Depth-based differentiation of microbial function through sediment-hosted aquifers and enrichment of novel symbionts in the deep terrestrial subsurface.</title>
        <authorList>
            <person name="Probst A.J."/>
            <person name="Ladd B."/>
            <person name="Jarett J.K."/>
            <person name="Geller-Mcgrath D.E."/>
            <person name="Sieber C.M.K."/>
            <person name="Emerson J.B."/>
            <person name="Anantharaman K."/>
            <person name="Thomas B.C."/>
            <person name="Malmstrom R."/>
            <person name="Stieglmeier M."/>
            <person name="Klingl A."/>
            <person name="Woyke T."/>
            <person name="Ryan C.M."/>
            <person name="Banfield J.F."/>
        </authorList>
    </citation>
    <scope>NUCLEOTIDE SEQUENCE [LARGE SCALE GENOMIC DNA]</scope>
</reference>
<dbReference type="GO" id="GO:0140078">
    <property type="term" value="F:class I DNA-(apurinic or apyrimidinic site) endonuclease activity"/>
    <property type="evidence" value="ECO:0007669"/>
    <property type="project" value="UniProtKB-EC"/>
</dbReference>
<dbReference type="PROSITE" id="PS51068">
    <property type="entry name" value="FPG_CAT"/>
    <property type="match status" value="1"/>
</dbReference>
<keyword evidence="7 16" id="KW-0863">Zinc-finger</keyword>
<keyword evidence="12" id="KW-0456">Lyase</keyword>
<dbReference type="Pfam" id="PF01149">
    <property type="entry name" value="Fapy_DNA_glyco"/>
    <property type="match status" value="1"/>
</dbReference>
<comment type="catalytic activity">
    <reaction evidence="15">
        <text>2'-deoxyribonucleotide-(2'-deoxyribose 5'-phosphate)-2'-deoxyribonucleotide-DNA = a 3'-end 2'-deoxyribonucleotide-(2,3-dehydro-2,3-deoxyribose 5'-phosphate)-DNA + a 5'-end 5'-phospho-2'-deoxyribonucleoside-DNA + H(+)</text>
        <dbReference type="Rhea" id="RHEA:66592"/>
        <dbReference type="Rhea" id="RHEA-COMP:13180"/>
        <dbReference type="Rhea" id="RHEA-COMP:16897"/>
        <dbReference type="Rhea" id="RHEA-COMP:17067"/>
        <dbReference type="ChEBI" id="CHEBI:15378"/>
        <dbReference type="ChEBI" id="CHEBI:136412"/>
        <dbReference type="ChEBI" id="CHEBI:157695"/>
        <dbReference type="ChEBI" id="CHEBI:167181"/>
        <dbReference type="EC" id="4.2.99.18"/>
    </reaction>
</comment>
<organism evidence="19 20">
    <name type="scientific">Candidatus Nealsonbacteria bacterium CG15_BIG_FIL_POST_REV_8_21_14_020_37_12</name>
    <dbReference type="NCBI Taxonomy" id="1974716"/>
    <lineage>
        <taxon>Bacteria</taxon>
        <taxon>Candidatus Nealsoniibacteriota</taxon>
    </lineage>
</organism>
<dbReference type="NCBIfam" id="TIGR00577">
    <property type="entry name" value="fpg"/>
    <property type="match status" value="1"/>
</dbReference>
<evidence type="ECO:0000256" key="7">
    <source>
        <dbReference type="ARBA" id="ARBA00022771"/>
    </source>
</evidence>
<evidence type="ECO:0000256" key="15">
    <source>
        <dbReference type="ARBA" id="ARBA00044632"/>
    </source>
</evidence>
<feature type="domain" description="FPG-type" evidence="17">
    <location>
        <begin position="240"/>
        <end position="274"/>
    </location>
</feature>
<evidence type="ECO:0000256" key="12">
    <source>
        <dbReference type="ARBA" id="ARBA00023239"/>
    </source>
</evidence>
<evidence type="ECO:0000256" key="11">
    <source>
        <dbReference type="ARBA" id="ARBA00023204"/>
    </source>
</evidence>
<comment type="catalytic activity">
    <reaction evidence="1">
        <text>Hydrolysis of DNA containing ring-opened 7-methylguanine residues, releasing 2,6-diamino-4-hydroxy-5-(N-methyl)formamidopyrimidine.</text>
        <dbReference type="EC" id="3.2.2.23"/>
    </reaction>
</comment>
<dbReference type="SMART" id="SM00898">
    <property type="entry name" value="Fapy_DNA_glyco"/>
    <property type="match status" value="1"/>
</dbReference>
<dbReference type="InterPro" id="IPR015887">
    <property type="entry name" value="DNA_glyclase_Znf_dom_DNA_BS"/>
</dbReference>
<dbReference type="FunFam" id="1.10.8.50:FF:000003">
    <property type="entry name" value="Formamidopyrimidine-DNA glycosylase"/>
    <property type="match status" value="1"/>
</dbReference>
<comment type="caution">
    <text evidence="19">The sequence shown here is derived from an EMBL/GenBank/DDBJ whole genome shotgun (WGS) entry which is preliminary data.</text>
</comment>
<dbReference type="PROSITE" id="PS51066">
    <property type="entry name" value="ZF_FPG_2"/>
    <property type="match status" value="1"/>
</dbReference>
<comment type="similarity">
    <text evidence="3">Belongs to the FPG family.</text>
</comment>
<keyword evidence="8" id="KW-0378">Hydrolase</keyword>
<evidence type="ECO:0000256" key="3">
    <source>
        <dbReference type="ARBA" id="ARBA00009409"/>
    </source>
</evidence>
<dbReference type="InterPro" id="IPR015886">
    <property type="entry name" value="H2TH_FPG"/>
</dbReference>
<feature type="non-terminal residue" evidence="19">
    <location>
        <position position="1"/>
    </location>
</feature>
<dbReference type="InterPro" id="IPR020629">
    <property type="entry name" value="FPG_Glyclase"/>
</dbReference>
<dbReference type="InterPro" id="IPR000214">
    <property type="entry name" value="Znf_DNA_glyclase/AP_lyase"/>
</dbReference>
<proteinExistence type="inferred from homology"/>
<dbReference type="SMART" id="SM01232">
    <property type="entry name" value="H2TH"/>
    <property type="match status" value="1"/>
</dbReference>
<dbReference type="SUPFAM" id="SSF46946">
    <property type="entry name" value="S13-like H2TH domain"/>
    <property type="match status" value="1"/>
</dbReference>
<dbReference type="NCBIfam" id="NF002211">
    <property type="entry name" value="PRK01103.1"/>
    <property type="match status" value="1"/>
</dbReference>
<feature type="domain" description="Formamidopyrimidine-DNA glycosylase catalytic" evidence="18">
    <location>
        <begin position="1"/>
        <end position="117"/>
    </location>
</feature>
<dbReference type="InterPro" id="IPR012319">
    <property type="entry name" value="FPG_cat"/>
</dbReference>
<keyword evidence="13" id="KW-0511">Multifunctional enzyme</keyword>
<keyword evidence="14" id="KW-0326">Glycosidase</keyword>
<dbReference type="InterPro" id="IPR010979">
    <property type="entry name" value="Ribosomal_uS13-like_H2TH"/>
</dbReference>
<evidence type="ECO:0000256" key="14">
    <source>
        <dbReference type="ARBA" id="ARBA00023295"/>
    </source>
</evidence>
<evidence type="ECO:0000259" key="17">
    <source>
        <dbReference type="PROSITE" id="PS51066"/>
    </source>
</evidence>
<keyword evidence="5" id="KW-0479">Metal-binding</keyword>
<keyword evidence="10" id="KW-0238">DNA-binding</keyword>